<dbReference type="Pfam" id="PF13359">
    <property type="entry name" value="DDE_Tnp_4"/>
    <property type="match status" value="1"/>
</dbReference>
<comment type="cofactor">
    <cofactor evidence="1">
        <name>a divalent metal cation</name>
        <dbReference type="ChEBI" id="CHEBI:60240"/>
    </cofactor>
</comment>
<evidence type="ECO:0000259" key="8">
    <source>
        <dbReference type="Pfam" id="PF13359"/>
    </source>
</evidence>
<evidence type="ECO:0000256" key="1">
    <source>
        <dbReference type="ARBA" id="ARBA00001968"/>
    </source>
</evidence>
<dbReference type="InterPro" id="IPR027806">
    <property type="entry name" value="HARBI1_dom"/>
</dbReference>
<dbReference type="GO" id="GO:0005634">
    <property type="term" value="C:nucleus"/>
    <property type="evidence" value="ECO:0007669"/>
    <property type="project" value="UniProtKB-SubCell"/>
</dbReference>
<dbReference type="EMBL" id="GEBQ01029024">
    <property type="protein sequence ID" value="JAT10953.1"/>
    <property type="molecule type" value="Transcribed_RNA"/>
</dbReference>
<evidence type="ECO:0000256" key="7">
    <source>
        <dbReference type="ARBA" id="ARBA00023242"/>
    </source>
</evidence>
<reference evidence="9" key="1">
    <citation type="submission" date="2015-11" db="EMBL/GenBank/DDBJ databases">
        <title>De novo transcriptome assembly of four potential Pierce s Disease insect vectors from Arizona vineyards.</title>
        <authorList>
            <person name="Tassone E.E."/>
        </authorList>
    </citation>
    <scope>NUCLEOTIDE SEQUENCE</scope>
</reference>
<sequence length="413" mass="47456">MMSIKKRLLSYLLVEDLEDEDILEMLSVPRLNTHNIFTKRTEEGYFKILINNHLQADERMFSEFFRLSKVQFQFVSSLINEDLKKLSSNYIPYPITGDEKLAVTLRFLATGESYHSLRFQYRISVSEISRIIKQTLAVLKEKLVPLFLPNISKEGLEEKSNEYYVKWNFPNCIGAIDGKHVRIRCPMKSSSLYYNYKGFFSIVLLAVVDANYKFMFIDVGSYGKEGDSGIFEKSTLGKAFFNGTLLPPPRRLPNSQLLLPHVLIGDDAFKLHPNMMKPYQKEHALANNIKGTFNYRLCRARRTSENAFGILSQVFRVFYTPINLLPETVDNVIVVSCCLHNMMREGYLSRSGRANYELDPTEALPTENLIPLRPTGGYANVKGFTVRSTFASYFVEEGKVSWQESSVHKTDRS</sequence>
<keyword evidence="7" id="KW-0539">Nucleus</keyword>
<dbReference type="AlphaFoldDB" id="A0A1B6KHN9"/>
<evidence type="ECO:0000256" key="5">
    <source>
        <dbReference type="ARBA" id="ARBA00022723"/>
    </source>
</evidence>
<evidence type="ECO:0000256" key="6">
    <source>
        <dbReference type="ARBA" id="ARBA00022801"/>
    </source>
</evidence>
<keyword evidence="6" id="KW-0378">Hydrolase</keyword>
<evidence type="ECO:0000313" key="9">
    <source>
        <dbReference type="EMBL" id="JAT10953.1"/>
    </source>
</evidence>
<keyword evidence="4" id="KW-0540">Nuclease</keyword>
<evidence type="ECO:0000256" key="2">
    <source>
        <dbReference type="ARBA" id="ARBA00004123"/>
    </source>
</evidence>
<dbReference type="InterPro" id="IPR045249">
    <property type="entry name" value="HARBI1-like"/>
</dbReference>
<dbReference type="GO" id="GO:0004518">
    <property type="term" value="F:nuclease activity"/>
    <property type="evidence" value="ECO:0007669"/>
    <property type="project" value="UniProtKB-KW"/>
</dbReference>
<accession>A0A1B6KHN9</accession>
<comment type="subcellular location">
    <subcellularLocation>
        <location evidence="2">Nucleus</location>
    </subcellularLocation>
</comment>
<dbReference type="GO" id="GO:0046872">
    <property type="term" value="F:metal ion binding"/>
    <property type="evidence" value="ECO:0007669"/>
    <property type="project" value="UniProtKB-KW"/>
</dbReference>
<feature type="domain" description="DDE Tnp4" evidence="8">
    <location>
        <begin position="176"/>
        <end position="341"/>
    </location>
</feature>
<proteinExistence type="inferred from homology"/>
<name>A0A1B6KHN9_9HEMI</name>
<protein>
    <recommendedName>
        <fullName evidence="8">DDE Tnp4 domain-containing protein</fullName>
    </recommendedName>
</protein>
<comment type="similarity">
    <text evidence="3">Belongs to the HARBI1 family.</text>
</comment>
<dbReference type="PANTHER" id="PTHR22930:SF269">
    <property type="entry name" value="NUCLEASE HARBI1-LIKE PROTEIN"/>
    <property type="match status" value="1"/>
</dbReference>
<organism evidence="9">
    <name type="scientific">Graphocephala atropunctata</name>
    <dbReference type="NCBI Taxonomy" id="36148"/>
    <lineage>
        <taxon>Eukaryota</taxon>
        <taxon>Metazoa</taxon>
        <taxon>Ecdysozoa</taxon>
        <taxon>Arthropoda</taxon>
        <taxon>Hexapoda</taxon>
        <taxon>Insecta</taxon>
        <taxon>Pterygota</taxon>
        <taxon>Neoptera</taxon>
        <taxon>Paraneoptera</taxon>
        <taxon>Hemiptera</taxon>
        <taxon>Auchenorrhyncha</taxon>
        <taxon>Membracoidea</taxon>
        <taxon>Cicadellidae</taxon>
        <taxon>Cicadellinae</taxon>
        <taxon>Cicadellini</taxon>
        <taxon>Graphocephala</taxon>
    </lineage>
</organism>
<dbReference type="GO" id="GO:0016787">
    <property type="term" value="F:hydrolase activity"/>
    <property type="evidence" value="ECO:0007669"/>
    <property type="project" value="UniProtKB-KW"/>
</dbReference>
<evidence type="ECO:0000256" key="4">
    <source>
        <dbReference type="ARBA" id="ARBA00022722"/>
    </source>
</evidence>
<gene>
    <name evidence="9" type="ORF">g.16590</name>
</gene>
<evidence type="ECO:0000256" key="3">
    <source>
        <dbReference type="ARBA" id="ARBA00006958"/>
    </source>
</evidence>
<dbReference type="PANTHER" id="PTHR22930">
    <property type="match status" value="1"/>
</dbReference>
<keyword evidence="5" id="KW-0479">Metal-binding</keyword>